<organism evidence="1 2">
    <name type="scientific">Hyalomma asiaticum</name>
    <name type="common">Tick</name>
    <dbReference type="NCBI Taxonomy" id="266040"/>
    <lineage>
        <taxon>Eukaryota</taxon>
        <taxon>Metazoa</taxon>
        <taxon>Ecdysozoa</taxon>
        <taxon>Arthropoda</taxon>
        <taxon>Chelicerata</taxon>
        <taxon>Arachnida</taxon>
        <taxon>Acari</taxon>
        <taxon>Parasitiformes</taxon>
        <taxon>Ixodida</taxon>
        <taxon>Ixodoidea</taxon>
        <taxon>Ixodidae</taxon>
        <taxon>Hyalomminae</taxon>
        <taxon>Hyalomma</taxon>
    </lineage>
</organism>
<keyword evidence="2" id="KW-1185">Reference proteome</keyword>
<dbReference type="EMBL" id="CM023485">
    <property type="protein sequence ID" value="KAH6930158.1"/>
    <property type="molecule type" value="Genomic_DNA"/>
</dbReference>
<comment type="caution">
    <text evidence="1">The sequence shown here is derived from an EMBL/GenBank/DDBJ whole genome shotgun (WGS) entry which is preliminary data.</text>
</comment>
<gene>
    <name evidence="1" type="ORF">HPB50_011075</name>
</gene>
<proteinExistence type="predicted"/>
<sequence length="555" mass="62489">MFPDSQIAKAFQCGRKKVSYIISDGLGPYFKGKVVEELAEPGVFYTVMIDETPVPEMVQQLDVLVRYFSVKAQDVVVEHLQSFHMGHATADELFSCVSDSLSELPKNNMVCFFSDGPNVMKCLKRKIKAELSPNMIDIGECGLHKVHNAFAAALDTFCQEVDSIVTDIHQYFKCATRHADIKDLQQKLGLPQLEFLRHSKKPLIHVFYEEMVAIVKLVMGRFLRQEAFKDATGFQLKDTNVELPANWKAKPELGSDTEKEMELWTPTQKKAFHVKARAFYITCTKYLVSRLPLDNRVLFHMRFLKPGATGDSYTKSVRFIANALPQVIPPNEVSTLTDEWLSLVCETADWEISDDVIPHWANVFLVKMPNGEPKYPKLAKLAKAVLCLPHGNADCERGFSENKQALHHRASLSITSVTSFRQTKAFLKRYGGDSTKVPLTKELLRSVGKSYRAYRERVQREEASASRKRKSEEPLAKDCEVKKLKEEKTGLQARLTSLKSLLASAQDLINLGVSSKDMQKVETGNVLLTDVNSKLPSVLERIQAVDAALEALKSK</sequence>
<protein>
    <submittedName>
        <fullName evidence="1">Uncharacterized protein</fullName>
    </submittedName>
</protein>
<evidence type="ECO:0000313" key="1">
    <source>
        <dbReference type="EMBL" id="KAH6930158.1"/>
    </source>
</evidence>
<reference evidence="1" key="1">
    <citation type="submission" date="2020-05" db="EMBL/GenBank/DDBJ databases">
        <title>Large-scale comparative analyses of tick genomes elucidate their genetic diversity and vector capacities.</title>
        <authorList>
            <person name="Jia N."/>
            <person name="Wang J."/>
            <person name="Shi W."/>
            <person name="Du L."/>
            <person name="Sun Y."/>
            <person name="Zhan W."/>
            <person name="Jiang J."/>
            <person name="Wang Q."/>
            <person name="Zhang B."/>
            <person name="Ji P."/>
            <person name="Sakyi L.B."/>
            <person name="Cui X."/>
            <person name="Yuan T."/>
            <person name="Jiang B."/>
            <person name="Yang W."/>
            <person name="Lam T.T.-Y."/>
            <person name="Chang Q."/>
            <person name="Ding S."/>
            <person name="Wang X."/>
            <person name="Zhu J."/>
            <person name="Ruan X."/>
            <person name="Zhao L."/>
            <person name="Wei J."/>
            <person name="Que T."/>
            <person name="Du C."/>
            <person name="Cheng J."/>
            <person name="Dai P."/>
            <person name="Han X."/>
            <person name="Huang E."/>
            <person name="Gao Y."/>
            <person name="Liu J."/>
            <person name="Shao H."/>
            <person name="Ye R."/>
            <person name="Li L."/>
            <person name="Wei W."/>
            <person name="Wang X."/>
            <person name="Wang C."/>
            <person name="Yang T."/>
            <person name="Huo Q."/>
            <person name="Li W."/>
            <person name="Guo W."/>
            <person name="Chen H."/>
            <person name="Zhou L."/>
            <person name="Ni X."/>
            <person name="Tian J."/>
            <person name="Zhou Y."/>
            <person name="Sheng Y."/>
            <person name="Liu T."/>
            <person name="Pan Y."/>
            <person name="Xia L."/>
            <person name="Li J."/>
            <person name="Zhao F."/>
            <person name="Cao W."/>
        </authorList>
    </citation>
    <scope>NUCLEOTIDE SEQUENCE</scope>
    <source>
        <strain evidence="1">Hyas-2018</strain>
    </source>
</reference>
<evidence type="ECO:0000313" key="2">
    <source>
        <dbReference type="Proteomes" id="UP000821845"/>
    </source>
</evidence>
<name>A0ACB7S5X0_HYAAI</name>
<dbReference type="Proteomes" id="UP000821845">
    <property type="component" value="Chromosome 5"/>
</dbReference>
<accession>A0ACB7S5X0</accession>